<organism evidence="4 5">
    <name type="scientific">Exaiptasia diaphana</name>
    <name type="common">Tropical sea anemone</name>
    <name type="synonym">Aiptasia pulchella</name>
    <dbReference type="NCBI Taxonomy" id="2652724"/>
    <lineage>
        <taxon>Eukaryota</taxon>
        <taxon>Metazoa</taxon>
        <taxon>Cnidaria</taxon>
        <taxon>Anthozoa</taxon>
        <taxon>Hexacorallia</taxon>
        <taxon>Actiniaria</taxon>
        <taxon>Aiptasiidae</taxon>
        <taxon>Exaiptasia</taxon>
    </lineage>
</organism>
<dbReference type="InterPro" id="IPR040046">
    <property type="entry name" value="FAM228"/>
</dbReference>
<dbReference type="GeneID" id="110242408"/>
<evidence type="ECO:0000313" key="4">
    <source>
        <dbReference type="EnsemblMetazoa" id="XP_020904047.1"/>
    </source>
</evidence>
<dbReference type="PANTHER" id="PTHR28584:SF1">
    <property type="entry name" value="PROTEIN FAM228B"/>
    <property type="match status" value="1"/>
</dbReference>
<accession>A0A913XGI4</accession>
<keyword evidence="5" id="KW-1185">Reference proteome</keyword>
<dbReference type="OMA" id="KWNERIF"/>
<sequence length="370" mass="43576">MLKMSRRKKQGNGRISVHTPEMIDDILREGEQETIKDSGRHHRRSASAVERSRSPEYSLNKPSTSEQTFRIQNWLNEKSVRNIQERTDFESRATKNMYTTLLENEGSFVTDVDRYLDHKSLLDRRKKHLLHKKWSERVFTPIKDQIDKEMNSQNYKNLEKRKRNLYNNYLDYSNKKGVVFLDVISPEEYDPLELNANRPAPLKAVTRELDDCLISQRKNKINEDRAEIRCITGEVLKDKDIENLWLPQEPLVPLGRQGTECKTWLRMELHGIDSVVRKRSGERMLGICNDNQMSFHDMVSTKTSREIVDKELQAQKKRQFPQKHVSRIDFEWPNELPTLSTQYRPRLTSILPMGCSFDYCPEQMPLSASY</sequence>
<proteinExistence type="inferred from homology"/>
<dbReference type="RefSeq" id="XP_020904047.1">
    <property type="nucleotide sequence ID" value="XM_021048388.2"/>
</dbReference>
<evidence type="ECO:0000313" key="5">
    <source>
        <dbReference type="Proteomes" id="UP000887567"/>
    </source>
</evidence>
<dbReference type="AlphaFoldDB" id="A0A913XGI4"/>
<evidence type="ECO:0000256" key="1">
    <source>
        <dbReference type="ARBA" id="ARBA00007753"/>
    </source>
</evidence>
<feature type="compositionally biased region" description="Basic and acidic residues" evidence="3">
    <location>
        <begin position="25"/>
        <end position="38"/>
    </location>
</feature>
<evidence type="ECO:0008006" key="6">
    <source>
        <dbReference type="Google" id="ProtNLM"/>
    </source>
</evidence>
<dbReference type="EnsemblMetazoa" id="XM_021048388.2">
    <property type="protein sequence ID" value="XP_020904047.1"/>
    <property type="gene ID" value="LOC110242408"/>
</dbReference>
<feature type="compositionally biased region" description="Basic residues" evidence="3">
    <location>
        <begin position="1"/>
        <end position="11"/>
    </location>
</feature>
<evidence type="ECO:0000256" key="3">
    <source>
        <dbReference type="SAM" id="MobiDB-lite"/>
    </source>
</evidence>
<feature type="compositionally biased region" description="Polar residues" evidence="3">
    <location>
        <begin position="55"/>
        <end position="64"/>
    </location>
</feature>
<dbReference type="PANTHER" id="PTHR28584">
    <property type="entry name" value="FAMILY WITH SEQUENCE SIMILARITY 228 MEMBER A"/>
    <property type="match status" value="1"/>
</dbReference>
<reference evidence="4" key="1">
    <citation type="submission" date="2022-11" db="UniProtKB">
        <authorList>
            <consortium name="EnsemblMetazoa"/>
        </authorList>
    </citation>
    <scope>IDENTIFICATION</scope>
</reference>
<feature type="region of interest" description="Disordered" evidence="3">
    <location>
        <begin position="1"/>
        <end position="64"/>
    </location>
</feature>
<evidence type="ECO:0000256" key="2">
    <source>
        <dbReference type="SAM" id="Coils"/>
    </source>
</evidence>
<feature type="coiled-coil region" evidence="2">
    <location>
        <begin position="148"/>
        <end position="175"/>
    </location>
</feature>
<dbReference type="OrthoDB" id="9905773at2759"/>
<protein>
    <recommendedName>
        <fullName evidence="6">Protein FAM228B</fullName>
    </recommendedName>
</protein>
<dbReference type="Proteomes" id="UP000887567">
    <property type="component" value="Unplaced"/>
</dbReference>
<comment type="similarity">
    <text evidence="1">Belongs to the FAM228 family.</text>
</comment>
<dbReference type="KEGG" id="epa:110242408"/>
<name>A0A913XGI4_EXADI</name>
<keyword evidence="2" id="KW-0175">Coiled coil</keyword>